<protein>
    <submittedName>
        <fullName evidence="1">Uncharacterized protein</fullName>
    </submittedName>
</protein>
<dbReference type="EMBL" id="BK032843">
    <property type="protein sequence ID" value="DAF63739.1"/>
    <property type="molecule type" value="Genomic_DNA"/>
</dbReference>
<sequence length="29" mass="3637">MSLRYAGVYHQWKHLECMIKYTRYSQCLQ</sequence>
<evidence type="ECO:0000313" key="1">
    <source>
        <dbReference type="EMBL" id="DAF63739.1"/>
    </source>
</evidence>
<organism evidence="1">
    <name type="scientific">Podoviridae sp. ctz6O13</name>
    <dbReference type="NCBI Taxonomy" id="2827757"/>
    <lineage>
        <taxon>Viruses</taxon>
        <taxon>Duplodnaviria</taxon>
        <taxon>Heunggongvirae</taxon>
        <taxon>Uroviricota</taxon>
        <taxon>Caudoviricetes</taxon>
    </lineage>
</organism>
<reference evidence="1" key="1">
    <citation type="journal article" date="2021" name="Proc. Natl. Acad. Sci. U.S.A.">
        <title>A Catalog of Tens of Thousands of Viruses from Human Metagenomes Reveals Hidden Associations with Chronic Diseases.</title>
        <authorList>
            <person name="Tisza M.J."/>
            <person name="Buck C.B."/>
        </authorList>
    </citation>
    <scope>NUCLEOTIDE SEQUENCE</scope>
    <source>
        <strain evidence="1">Ctz6O13</strain>
    </source>
</reference>
<name>A0A8S5TL03_9CAUD</name>
<accession>A0A8S5TL03</accession>
<proteinExistence type="predicted"/>